<evidence type="ECO:0000313" key="2">
    <source>
        <dbReference type="EMBL" id="KKN12244.1"/>
    </source>
</evidence>
<reference evidence="2" key="1">
    <citation type="journal article" date="2015" name="Nature">
        <title>Complex archaea that bridge the gap between prokaryotes and eukaryotes.</title>
        <authorList>
            <person name="Spang A."/>
            <person name="Saw J.H."/>
            <person name="Jorgensen S.L."/>
            <person name="Zaremba-Niedzwiedzka K."/>
            <person name="Martijn J."/>
            <person name="Lind A.E."/>
            <person name="van Eijk R."/>
            <person name="Schleper C."/>
            <person name="Guy L."/>
            <person name="Ettema T.J."/>
        </authorList>
    </citation>
    <scope>NUCLEOTIDE SEQUENCE</scope>
</reference>
<protein>
    <submittedName>
        <fullName evidence="2">Uncharacterized protein</fullName>
    </submittedName>
</protein>
<keyword evidence="1" id="KW-0175">Coiled coil</keyword>
<dbReference type="AlphaFoldDB" id="A0A0F9N2N5"/>
<name>A0A0F9N2N5_9ZZZZ</name>
<comment type="caution">
    <text evidence="2">The sequence shown here is derived from an EMBL/GenBank/DDBJ whole genome shotgun (WGS) entry which is preliminary data.</text>
</comment>
<proteinExistence type="predicted"/>
<accession>A0A0F9N2N5</accession>
<feature type="coiled-coil region" evidence="1">
    <location>
        <begin position="15"/>
        <end position="42"/>
    </location>
</feature>
<gene>
    <name evidence="2" type="ORF">LCGC14_1018610</name>
</gene>
<organism evidence="2">
    <name type="scientific">marine sediment metagenome</name>
    <dbReference type="NCBI Taxonomy" id="412755"/>
    <lineage>
        <taxon>unclassified sequences</taxon>
        <taxon>metagenomes</taxon>
        <taxon>ecological metagenomes</taxon>
    </lineage>
</organism>
<dbReference type="EMBL" id="LAZR01004052">
    <property type="protein sequence ID" value="KKN12244.1"/>
    <property type="molecule type" value="Genomic_DNA"/>
</dbReference>
<sequence>MAKKKNSSREDARKFHAIHQRLDQLEQDIQWLKREVRKLTAKEDKK</sequence>
<evidence type="ECO:0000256" key="1">
    <source>
        <dbReference type="SAM" id="Coils"/>
    </source>
</evidence>